<sequence>MNEKIKEVNNSVLEGINDAFNRSKLNEHVNEDSRKVIFVLQNFITYLVYRSNGSPRKIVKLFEEYIVSNNFKSMQRAQKRSIIVNPYALEQYEEDIYRQYLYFPYYIQYKFGFNSYLFQPLLTMYSSFIKRYSDKTLISIPFLIDNLIKFHPTAFSIHNLELIPEILSTNKSPISRPFLEELVSFLGQNHIRRTEAGIFEFKFYDKTHNEIMFISKIFEDESAAYNFTLDETLPIKQHLIEKIKQLRTYHKELEHKTDNPVSSIIYLNRLLGDVRFQDEEYEEAIISYQDALQMINRDNLDSINLMISFIRIKLKLGLTYEKIKAYEFALGHYAGVIEECIKQLKTVNNNGIKHQNSNFSDNKLPEGQLNIYRELMYFILQAHMAVLYLQEKLYEGITFQKVNYIYSSIYNLINQYIYSYDHRDIILASACNNIGTILYYKNFTPSHSINRIMLLYSKKVSLGVKITESEKRNFRKIVSDSFPEYIDKVFVFKTLDELLKKHDFSNTDSRINSTSIIYYKYALKMLLGVKRENIEGAYEKDGNLKIKISIHDKNIDEKLSKFNEERLKDSIIFLLKQCPPLIYKLKSSDNERVSFRSSQHRRYLTSIGHTLSKIGDSYLPLIEYKNVNVKDALGCFWLPNEQIDSEEKADHIDYEIFAREKLLWDYYGDCDESFGIKNDKILQSLFPPRFVFHIYYLSCLFFLDAGDTANGIFQLRKILFSLRAIQFDKSSEKDDSIGNKAIRNALKSLERNLIRRILELSSWMSHSSDRPQLAKFKKSFSVNTLRTPHSISQELYSNVSNNPETKEVILAYTLLKLQYTDPIIGDSLNDSINRVLESKLVSPYNSISHQISRMMELELQTLINYKIVNGYFKEKFFSLANFNLVGDDSWVTKYYSSSKLYDLDLSEFNSKAKNKDVVEFRQIIDSFNKVVEDEENKHKFDAITKELSQVAVNSVFNLTQMINICNTFGVNYIVSYSFLASCHVKLAFWLKLLHFCRFLNSRYRLNLLFDTELHDLVGNQSLVSLDALTQYQIALQHYYRALQMHKEGDSYSLQTNNMIYLEDDFNDNLYHFGAALERLKINSGYIRQEIQLLKSEINNANMHKYSAYAGESGSG</sequence>
<evidence type="ECO:0000313" key="2">
    <source>
        <dbReference type="Proteomes" id="UP000009309"/>
    </source>
</evidence>
<proteinExistence type="predicted"/>
<reference evidence="1 2" key="1">
    <citation type="journal article" date="2012" name="J. Bacteriol.">
        <title>Genome Sequence of the Filamentous Bacterium Fibrisoma limi BUZ 3T.</title>
        <authorList>
            <person name="Filippini M."/>
            <person name="Qi W."/>
            <person name="Jaenicke S."/>
            <person name="Goesmann A."/>
            <person name="Smits T.H."/>
            <person name="Bagheri H.C."/>
        </authorList>
    </citation>
    <scope>NUCLEOTIDE SEQUENCE [LARGE SCALE GENOMIC DNA]</scope>
    <source>
        <strain evidence="2">BUZ 3T</strain>
    </source>
</reference>
<dbReference type="eggNOG" id="COG0464">
    <property type="taxonomic scope" value="Bacteria"/>
</dbReference>
<dbReference type="RefSeq" id="WP_009282128.1">
    <property type="nucleotide sequence ID" value="NZ_CAIT01000006.1"/>
</dbReference>
<dbReference type="STRING" id="1185876.BN8_02651"/>
<organism evidence="1 2">
    <name type="scientific">Fibrisoma limi BUZ 3</name>
    <dbReference type="NCBI Taxonomy" id="1185876"/>
    <lineage>
        <taxon>Bacteria</taxon>
        <taxon>Pseudomonadati</taxon>
        <taxon>Bacteroidota</taxon>
        <taxon>Cytophagia</taxon>
        <taxon>Cytophagales</taxon>
        <taxon>Spirosomataceae</taxon>
        <taxon>Fibrisoma</taxon>
    </lineage>
</organism>
<gene>
    <name evidence="1" type="ORF">BN8_02651</name>
</gene>
<keyword evidence="2" id="KW-1185">Reference proteome</keyword>
<dbReference type="InterPro" id="IPR011990">
    <property type="entry name" value="TPR-like_helical_dom_sf"/>
</dbReference>
<dbReference type="Proteomes" id="UP000009309">
    <property type="component" value="Unassembled WGS sequence"/>
</dbReference>
<comment type="caution">
    <text evidence="1">The sequence shown here is derived from an EMBL/GenBank/DDBJ whole genome shotgun (WGS) entry which is preliminary data.</text>
</comment>
<evidence type="ECO:0000313" key="1">
    <source>
        <dbReference type="EMBL" id="CCH53548.1"/>
    </source>
</evidence>
<dbReference type="EMBL" id="CAIT01000006">
    <property type="protein sequence ID" value="CCH53548.1"/>
    <property type="molecule type" value="Genomic_DNA"/>
</dbReference>
<accession>I2GI23</accession>
<dbReference type="SUPFAM" id="SSF48452">
    <property type="entry name" value="TPR-like"/>
    <property type="match status" value="1"/>
</dbReference>
<dbReference type="OrthoDB" id="899965at2"/>
<name>I2GI23_9BACT</name>
<evidence type="ECO:0008006" key="3">
    <source>
        <dbReference type="Google" id="ProtNLM"/>
    </source>
</evidence>
<dbReference type="AlphaFoldDB" id="I2GI23"/>
<protein>
    <recommendedName>
        <fullName evidence="3">TPR repeat-containing protein</fullName>
    </recommendedName>
</protein>